<dbReference type="KEGG" id="acob:P0Y56_05115"/>
<dbReference type="Proteomes" id="UP001218362">
    <property type="component" value="Chromosome"/>
</dbReference>
<dbReference type="InterPro" id="IPR037523">
    <property type="entry name" value="VOC_core"/>
</dbReference>
<organism evidence="2 3">
    <name type="scientific">Candidatus Andeanibacterium colombiense</name>
    <dbReference type="NCBI Taxonomy" id="3121345"/>
    <lineage>
        <taxon>Bacteria</taxon>
        <taxon>Pseudomonadati</taxon>
        <taxon>Pseudomonadota</taxon>
        <taxon>Alphaproteobacteria</taxon>
        <taxon>Sphingomonadales</taxon>
        <taxon>Sphingomonadaceae</taxon>
        <taxon>Candidatus Andeanibacterium</taxon>
    </lineage>
</organism>
<proteinExistence type="predicted"/>
<dbReference type="PANTHER" id="PTHR33993">
    <property type="entry name" value="GLYOXALASE-RELATED"/>
    <property type="match status" value="1"/>
</dbReference>
<protein>
    <submittedName>
        <fullName evidence="2">VOC family protein</fullName>
    </submittedName>
</protein>
<evidence type="ECO:0000259" key="1">
    <source>
        <dbReference type="PROSITE" id="PS51819"/>
    </source>
</evidence>
<dbReference type="CDD" id="cd07247">
    <property type="entry name" value="SgaA_N_like"/>
    <property type="match status" value="1"/>
</dbReference>
<dbReference type="InterPro" id="IPR029068">
    <property type="entry name" value="Glyas_Bleomycin-R_OHBP_Dase"/>
</dbReference>
<feature type="domain" description="VOC" evidence="1">
    <location>
        <begin position="142"/>
        <end position="260"/>
    </location>
</feature>
<dbReference type="Pfam" id="PF18029">
    <property type="entry name" value="Glyoxalase_6"/>
    <property type="match status" value="2"/>
</dbReference>
<dbReference type="PANTHER" id="PTHR33993:SF14">
    <property type="entry name" value="GB|AAF24581.1"/>
    <property type="match status" value="1"/>
</dbReference>
<dbReference type="PROSITE" id="PS51819">
    <property type="entry name" value="VOC"/>
    <property type="match status" value="2"/>
</dbReference>
<evidence type="ECO:0000313" key="3">
    <source>
        <dbReference type="Proteomes" id="UP001218362"/>
    </source>
</evidence>
<name>A0AAJ5X851_9SPHN</name>
<dbReference type="SUPFAM" id="SSF54593">
    <property type="entry name" value="Glyoxalase/Bleomycin resistance protein/Dihydroxybiphenyl dioxygenase"/>
    <property type="match status" value="2"/>
</dbReference>
<gene>
    <name evidence="2" type="ORF">P0Y56_05115</name>
</gene>
<dbReference type="InterPro" id="IPR041581">
    <property type="entry name" value="Glyoxalase_6"/>
</dbReference>
<dbReference type="AlphaFoldDB" id="A0AAJ5X851"/>
<accession>A0AAJ5X851</accession>
<feature type="domain" description="VOC" evidence="1">
    <location>
        <begin position="4"/>
        <end position="124"/>
    </location>
</feature>
<dbReference type="Gene3D" id="3.10.180.10">
    <property type="entry name" value="2,3-Dihydroxybiphenyl 1,2-Dioxygenase, domain 1"/>
    <property type="match status" value="2"/>
</dbReference>
<sequence length="264" mass="28019">MAGAPIWFELMTPDVAAAIPFYKAVGGWQIQTEGILMPNGTEYRMIARSDGGNLGGLLKLTEGMIAGGAAPGWLAYFHVEDVEASVTKAQELGATVHMPPTAMSAGTMAMIADPQGAPFYLMKPTPPPGQPDAKSDVFDGKKAGHCRWMQLDTTDAPAANEFYKALFGWNTERTMPMGEHGDYRFIENDGMPIGAFNPMIAPGQQPAWQLYLGVEDIERARGAVLAQGGAVTRDVHEVPGGDWIFMGKDPSGAGIAFVGSKGAG</sequence>
<dbReference type="InterPro" id="IPR052164">
    <property type="entry name" value="Anthracycline_SecMetBiosynth"/>
</dbReference>
<dbReference type="EMBL" id="CP119316">
    <property type="protein sequence ID" value="WEK47675.1"/>
    <property type="molecule type" value="Genomic_DNA"/>
</dbReference>
<evidence type="ECO:0000313" key="2">
    <source>
        <dbReference type="EMBL" id="WEK47675.1"/>
    </source>
</evidence>
<reference evidence="2" key="1">
    <citation type="submission" date="2023-03" db="EMBL/GenBank/DDBJ databases">
        <title>Andean soil-derived lignocellulolytic bacterial consortium as a source of novel taxa and putative plastic-active enzymes.</title>
        <authorList>
            <person name="Diaz-Garcia L."/>
            <person name="Chuvochina M."/>
            <person name="Feuerriegel G."/>
            <person name="Bunk B."/>
            <person name="Sproer C."/>
            <person name="Streit W.R."/>
            <person name="Rodriguez L.M."/>
            <person name="Overmann J."/>
            <person name="Jimenez D.J."/>
        </authorList>
    </citation>
    <scope>NUCLEOTIDE SEQUENCE</scope>
    <source>
        <strain evidence="2">MAG 26</strain>
    </source>
</reference>